<dbReference type="EMBL" id="CP025120">
    <property type="protein sequence ID" value="AUD79174.1"/>
    <property type="molecule type" value="Genomic_DNA"/>
</dbReference>
<accession>A0A2K9AJP7</accession>
<dbReference type="PIRSF" id="PIRSF000847">
    <property type="entry name" value="Phos_ph_gly_syn"/>
    <property type="match status" value="1"/>
</dbReference>
<keyword evidence="9" id="KW-1133">Transmembrane helix</keyword>
<dbReference type="NCBIfam" id="TIGR00560">
    <property type="entry name" value="pgsA"/>
    <property type="match status" value="1"/>
</dbReference>
<dbReference type="PROSITE" id="PS00379">
    <property type="entry name" value="CDP_ALCOHOL_P_TRANSF"/>
    <property type="match status" value="1"/>
</dbReference>
<keyword evidence="18" id="KW-1185">Reference proteome</keyword>
<dbReference type="Gene3D" id="1.20.120.1760">
    <property type="match status" value="1"/>
</dbReference>
<dbReference type="Proteomes" id="UP000232693">
    <property type="component" value="Chromosome"/>
</dbReference>
<protein>
    <recommendedName>
        <fullName evidence="5 15">CDP-diacylglycerol--glycerol-3-phosphate 3-phosphatidyltransferase</fullName>
        <ecNumber evidence="4 15">2.7.8.5</ecNumber>
    </recommendedName>
</protein>
<evidence type="ECO:0000256" key="2">
    <source>
        <dbReference type="ARBA" id="ARBA00005042"/>
    </source>
</evidence>
<gene>
    <name evidence="17" type="primary">pgsA</name>
    <name evidence="17" type="ORF">CW740_07900</name>
</gene>
<comment type="pathway">
    <text evidence="2">Phospholipid metabolism; phosphatidylglycerol biosynthesis; phosphatidylglycerol from CDP-diacylglycerol: step 1/2.</text>
</comment>
<keyword evidence="7 16" id="KW-0808">Transferase</keyword>
<evidence type="ECO:0000313" key="18">
    <source>
        <dbReference type="Proteomes" id="UP000232693"/>
    </source>
</evidence>
<keyword evidence="8" id="KW-0812">Transmembrane</keyword>
<evidence type="ECO:0000256" key="12">
    <source>
        <dbReference type="ARBA" id="ARBA00023209"/>
    </source>
</evidence>
<evidence type="ECO:0000256" key="3">
    <source>
        <dbReference type="ARBA" id="ARBA00010441"/>
    </source>
</evidence>
<dbReference type="EC" id="2.7.8.5" evidence="4 15"/>
<dbReference type="GO" id="GO:0008444">
    <property type="term" value="F:CDP-diacylglycerol-glycerol-3-phosphate 3-phosphatidyltransferase activity"/>
    <property type="evidence" value="ECO:0007669"/>
    <property type="project" value="UniProtKB-UniRule"/>
</dbReference>
<evidence type="ECO:0000256" key="10">
    <source>
        <dbReference type="ARBA" id="ARBA00023098"/>
    </source>
</evidence>
<evidence type="ECO:0000256" key="16">
    <source>
        <dbReference type="RuleBase" id="RU003750"/>
    </source>
</evidence>
<evidence type="ECO:0000256" key="8">
    <source>
        <dbReference type="ARBA" id="ARBA00022692"/>
    </source>
</evidence>
<evidence type="ECO:0000313" key="17">
    <source>
        <dbReference type="EMBL" id="AUD79174.1"/>
    </source>
</evidence>
<comment type="subcellular location">
    <subcellularLocation>
        <location evidence="1">Membrane</location>
        <topology evidence="1">Multi-pass membrane protein</topology>
    </subcellularLocation>
</comment>
<evidence type="ECO:0000256" key="5">
    <source>
        <dbReference type="ARBA" id="ARBA00014944"/>
    </source>
</evidence>
<dbReference type="InterPro" id="IPR004570">
    <property type="entry name" value="Phosphatidylglycerol_P_synth"/>
</dbReference>
<evidence type="ECO:0000256" key="11">
    <source>
        <dbReference type="ARBA" id="ARBA00023136"/>
    </source>
</evidence>
<dbReference type="GO" id="GO:0046474">
    <property type="term" value="P:glycerophospholipid biosynthetic process"/>
    <property type="evidence" value="ECO:0007669"/>
    <property type="project" value="TreeGrafter"/>
</dbReference>
<organism evidence="17 18">
    <name type="scientific">Kangiella profundi</name>
    <dbReference type="NCBI Taxonomy" id="1561924"/>
    <lineage>
        <taxon>Bacteria</taxon>
        <taxon>Pseudomonadati</taxon>
        <taxon>Pseudomonadota</taxon>
        <taxon>Gammaproteobacteria</taxon>
        <taxon>Kangiellales</taxon>
        <taxon>Kangiellaceae</taxon>
        <taxon>Kangiella</taxon>
    </lineage>
</organism>
<evidence type="ECO:0000256" key="14">
    <source>
        <dbReference type="ARBA" id="ARBA00048586"/>
    </source>
</evidence>
<dbReference type="PANTHER" id="PTHR14269">
    <property type="entry name" value="CDP-DIACYLGLYCEROL--GLYCEROL-3-PHOSPHATE 3-PHOSPHATIDYLTRANSFERASE-RELATED"/>
    <property type="match status" value="1"/>
</dbReference>
<dbReference type="GO" id="GO:0005886">
    <property type="term" value="C:plasma membrane"/>
    <property type="evidence" value="ECO:0007669"/>
    <property type="project" value="TreeGrafter"/>
</dbReference>
<comment type="similarity">
    <text evidence="3 16">Belongs to the CDP-alcohol phosphatidyltransferase class-I family.</text>
</comment>
<evidence type="ECO:0000256" key="7">
    <source>
        <dbReference type="ARBA" id="ARBA00022679"/>
    </source>
</evidence>
<keyword evidence="11" id="KW-0472">Membrane</keyword>
<keyword evidence="13" id="KW-1208">Phospholipid metabolism</keyword>
<keyword evidence="6" id="KW-0444">Lipid biosynthesis</keyword>
<reference evidence="17 18" key="1">
    <citation type="submission" date="2017-12" db="EMBL/GenBank/DDBJ databases">
        <title>Kangiella profundi FT102 completed genome.</title>
        <authorList>
            <person name="Xu J."/>
            <person name="Wang J."/>
            <person name="Lu Y."/>
        </authorList>
    </citation>
    <scope>NUCLEOTIDE SEQUENCE [LARGE SCALE GENOMIC DNA]</scope>
    <source>
        <strain evidence="17 18">FT102</strain>
    </source>
</reference>
<proteinExistence type="inferred from homology"/>
<evidence type="ECO:0000256" key="4">
    <source>
        <dbReference type="ARBA" id="ARBA00013170"/>
    </source>
</evidence>
<evidence type="ECO:0000256" key="13">
    <source>
        <dbReference type="ARBA" id="ARBA00023264"/>
    </source>
</evidence>
<evidence type="ECO:0000256" key="1">
    <source>
        <dbReference type="ARBA" id="ARBA00004141"/>
    </source>
</evidence>
<dbReference type="InterPro" id="IPR048254">
    <property type="entry name" value="CDP_ALCOHOL_P_TRANSF_CS"/>
</dbReference>
<dbReference type="KEGG" id="kpd:CW740_07900"/>
<sequence>MWNLPNVLTAFRILLVPMFVIFFYIDDPVARWITLGIFCFAAATDWLDGFLARRMNIESPFGAFLDPVADKLMVAITLILLVEREGSLWLAIPAMIIIGREITISALREWMAEVGNRAVVGVSFIGKAKTVCQMFAIFLFLLAPQSVFGLPKTFGFVFIWLAALLTLWSMYSYLKAAWPYLTSSENDA</sequence>
<evidence type="ECO:0000256" key="15">
    <source>
        <dbReference type="NCBIfam" id="TIGR00560"/>
    </source>
</evidence>
<evidence type="ECO:0000256" key="9">
    <source>
        <dbReference type="ARBA" id="ARBA00022989"/>
    </source>
</evidence>
<dbReference type="AlphaFoldDB" id="A0A2K9AJP7"/>
<name>A0A2K9AJP7_9GAMM</name>
<keyword evidence="10" id="KW-0443">Lipid metabolism</keyword>
<dbReference type="OrthoDB" id="9796672at2"/>
<dbReference type="InterPro" id="IPR050324">
    <property type="entry name" value="CDP-alcohol_PTase-I"/>
</dbReference>
<dbReference type="InterPro" id="IPR043130">
    <property type="entry name" value="CDP-OH_PTrfase_TM_dom"/>
</dbReference>
<dbReference type="PANTHER" id="PTHR14269:SF62">
    <property type="entry name" value="CDP-DIACYLGLYCEROL--GLYCEROL-3-PHOSPHATE 3-PHOSPHATIDYLTRANSFERASE 1, CHLOROPLASTIC"/>
    <property type="match status" value="1"/>
</dbReference>
<dbReference type="InterPro" id="IPR000462">
    <property type="entry name" value="CDP-OH_P_trans"/>
</dbReference>
<evidence type="ECO:0000256" key="6">
    <source>
        <dbReference type="ARBA" id="ARBA00022516"/>
    </source>
</evidence>
<comment type="catalytic activity">
    <reaction evidence="14">
        <text>a CDP-1,2-diacyl-sn-glycerol + sn-glycerol 3-phosphate = a 1,2-diacyl-sn-glycero-3-phospho-(1'-sn-glycero-3'-phosphate) + CMP + H(+)</text>
        <dbReference type="Rhea" id="RHEA:12593"/>
        <dbReference type="ChEBI" id="CHEBI:15378"/>
        <dbReference type="ChEBI" id="CHEBI:57597"/>
        <dbReference type="ChEBI" id="CHEBI:58332"/>
        <dbReference type="ChEBI" id="CHEBI:60110"/>
        <dbReference type="ChEBI" id="CHEBI:60377"/>
        <dbReference type="EC" id="2.7.8.5"/>
    </reaction>
</comment>
<dbReference type="Pfam" id="PF01066">
    <property type="entry name" value="CDP-OH_P_transf"/>
    <property type="match status" value="1"/>
</dbReference>
<dbReference type="RefSeq" id="WP_106647005.1">
    <property type="nucleotide sequence ID" value="NZ_BMGO01000001.1"/>
</dbReference>
<keyword evidence="12" id="KW-0594">Phospholipid biosynthesis</keyword>